<dbReference type="InterPro" id="IPR036390">
    <property type="entry name" value="WH_DNA-bd_sf"/>
</dbReference>
<evidence type="ECO:0000313" key="7">
    <source>
        <dbReference type="Proteomes" id="UP001500975"/>
    </source>
</evidence>
<dbReference type="InterPro" id="IPR050389">
    <property type="entry name" value="LysR-type_TF"/>
</dbReference>
<dbReference type="Gene3D" id="1.10.10.10">
    <property type="entry name" value="Winged helix-like DNA-binding domain superfamily/Winged helix DNA-binding domain"/>
    <property type="match status" value="1"/>
</dbReference>
<dbReference type="SUPFAM" id="SSF53850">
    <property type="entry name" value="Periplasmic binding protein-like II"/>
    <property type="match status" value="1"/>
</dbReference>
<dbReference type="InterPro" id="IPR036388">
    <property type="entry name" value="WH-like_DNA-bd_sf"/>
</dbReference>
<gene>
    <name evidence="6" type="ORF">GCM10023165_54160</name>
</gene>
<dbReference type="PANTHER" id="PTHR30118:SF15">
    <property type="entry name" value="TRANSCRIPTIONAL REGULATORY PROTEIN"/>
    <property type="match status" value="1"/>
</dbReference>
<dbReference type="Pfam" id="PF03466">
    <property type="entry name" value="LysR_substrate"/>
    <property type="match status" value="1"/>
</dbReference>
<proteinExistence type="inferred from homology"/>
<feature type="domain" description="HTH lysR-type" evidence="5">
    <location>
        <begin position="63"/>
        <end position="120"/>
    </location>
</feature>
<keyword evidence="4" id="KW-0804">Transcription</keyword>
<dbReference type="InterPro" id="IPR000847">
    <property type="entry name" value="LysR_HTH_N"/>
</dbReference>
<organism evidence="6 7">
    <name type="scientific">Variovorax defluvii</name>
    <dbReference type="NCBI Taxonomy" id="913761"/>
    <lineage>
        <taxon>Bacteria</taxon>
        <taxon>Pseudomonadati</taxon>
        <taxon>Pseudomonadota</taxon>
        <taxon>Betaproteobacteria</taxon>
        <taxon>Burkholderiales</taxon>
        <taxon>Comamonadaceae</taxon>
        <taxon>Variovorax</taxon>
    </lineage>
</organism>
<dbReference type="Pfam" id="PF00126">
    <property type="entry name" value="HTH_1"/>
    <property type="match status" value="1"/>
</dbReference>
<sequence>MFLKGVPVFRRGADCSPNLAEGISLFVAPISPQQSLPRTPSPVSIFDNGVPHPQGLPRPMAKLDLEWLCVFDEIYKTGSVSRAAERLGLAQAAASTMLNKLRAHFDDRLFARTAQGMQPTPYAQRILPHVREALAQIEQARGSRSSFDPARAQRNFRICMTDISEVVLLPGLIDHLRRTATGVHLETEIISTDSGRRLADGEVDLAVGFMPQLDAGFYQQTLFMQNFVCLVAQTHPRIGDRLTRKRFEAEAHAVISSSGTGHAIVDKTIARLGLKRDVVVALSSFLSVARIVAHTELIVIVPRILGEVLATQEPVKLLDPPFTLPPYAVKQHWHERFHADPGNAWLRRTVADLFSGAKAAGRAA</sequence>
<keyword evidence="3" id="KW-0238">DNA-binding</keyword>
<keyword evidence="7" id="KW-1185">Reference proteome</keyword>
<dbReference type="SUPFAM" id="SSF46785">
    <property type="entry name" value="Winged helix' DNA-binding domain"/>
    <property type="match status" value="1"/>
</dbReference>
<evidence type="ECO:0000256" key="3">
    <source>
        <dbReference type="ARBA" id="ARBA00023125"/>
    </source>
</evidence>
<accession>A0ABP8IHS8</accession>
<name>A0ABP8IHS8_9BURK</name>
<evidence type="ECO:0000256" key="2">
    <source>
        <dbReference type="ARBA" id="ARBA00023015"/>
    </source>
</evidence>
<dbReference type="CDD" id="cd08459">
    <property type="entry name" value="PBP2_DntR_NahR_LinR_like"/>
    <property type="match status" value="1"/>
</dbReference>
<dbReference type="PROSITE" id="PS50931">
    <property type="entry name" value="HTH_LYSR"/>
    <property type="match status" value="1"/>
</dbReference>
<dbReference type="Gene3D" id="3.40.190.10">
    <property type="entry name" value="Periplasmic binding protein-like II"/>
    <property type="match status" value="2"/>
</dbReference>
<dbReference type="InterPro" id="IPR005119">
    <property type="entry name" value="LysR_subst-bd"/>
</dbReference>
<keyword evidence="2" id="KW-0805">Transcription regulation</keyword>
<evidence type="ECO:0000256" key="4">
    <source>
        <dbReference type="ARBA" id="ARBA00023163"/>
    </source>
</evidence>
<comment type="caution">
    <text evidence="6">The sequence shown here is derived from an EMBL/GenBank/DDBJ whole genome shotgun (WGS) entry which is preliminary data.</text>
</comment>
<evidence type="ECO:0000313" key="6">
    <source>
        <dbReference type="EMBL" id="GAA4358797.1"/>
    </source>
</evidence>
<dbReference type="Proteomes" id="UP001500975">
    <property type="component" value="Unassembled WGS sequence"/>
</dbReference>
<evidence type="ECO:0000256" key="1">
    <source>
        <dbReference type="ARBA" id="ARBA00009437"/>
    </source>
</evidence>
<dbReference type="PANTHER" id="PTHR30118">
    <property type="entry name" value="HTH-TYPE TRANSCRIPTIONAL REGULATOR LEUO-RELATED"/>
    <property type="match status" value="1"/>
</dbReference>
<evidence type="ECO:0000259" key="5">
    <source>
        <dbReference type="PROSITE" id="PS50931"/>
    </source>
</evidence>
<reference evidence="7" key="1">
    <citation type="journal article" date="2019" name="Int. J. Syst. Evol. Microbiol.">
        <title>The Global Catalogue of Microorganisms (GCM) 10K type strain sequencing project: providing services to taxonomists for standard genome sequencing and annotation.</title>
        <authorList>
            <consortium name="The Broad Institute Genomics Platform"/>
            <consortium name="The Broad Institute Genome Sequencing Center for Infectious Disease"/>
            <person name="Wu L."/>
            <person name="Ma J."/>
        </authorList>
    </citation>
    <scope>NUCLEOTIDE SEQUENCE [LARGE SCALE GENOMIC DNA]</scope>
    <source>
        <strain evidence="7">JCM 17804</strain>
    </source>
</reference>
<protein>
    <submittedName>
        <fullName evidence="6">LysR family transcriptional regulator</fullName>
    </submittedName>
</protein>
<dbReference type="EMBL" id="BAABGJ010000081">
    <property type="protein sequence ID" value="GAA4358797.1"/>
    <property type="molecule type" value="Genomic_DNA"/>
</dbReference>
<comment type="similarity">
    <text evidence="1">Belongs to the LysR transcriptional regulatory family.</text>
</comment>